<accession>A0A1I2MGM9</accession>
<dbReference type="Gene3D" id="3.40.50.300">
    <property type="entry name" value="P-loop containing nucleotide triphosphate hydrolases"/>
    <property type="match status" value="1"/>
</dbReference>
<evidence type="ECO:0000313" key="2">
    <source>
        <dbReference type="Proteomes" id="UP000199323"/>
    </source>
</evidence>
<dbReference type="SUPFAM" id="SSF52540">
    <property type="entry name" value="P-loop containing nucleoside triphosphate hydrolases"/>
    <property type="match status" value="1"/>
</dbReference>
<dbReference type="Proteomes" id="UP000199323">
    <property type="component" value="Unassembled WGS sequence"/>
</dbReference>
<dbReference type="EMBL" id="FONG01000035">
    <property type="protein sequence ID" value="SFF90138.1"/>
    <property type="molecule type" value="Genomic_DNA"/>
</dbReference>
<name>A0A1I2MGM9_9ACTN</name>
<sequence>MDILFADEPAGRLDHETAADIVAVFRRLARDEGTCVFTVTHSQQVAATAYEVLRLKRGNLSRQSRGAPAHGRGRCP</sequence>
<dbReference type="AlphaFoldDB" id="A0A1I2MGM9"/>
<keyword evidence="1" id="KW-0547">Nucleotide-binding</keyword>
<dbReference type="RefSeq" id="WP_245796663.1">
    <property type="nucleotide sequence ID" value="NZ_FONG01000035.1"/>
</dbReference>
<protein>
    <submittedName>
        <fullName evidence="1">Putative ABC transport system ATP-binding protein</fullName>
    </submittedName>
</protein>
<dbReference type="InterPro" id="IPR027417">
    <property type="entry name" value="P-loop_NTPase"/>
</dbReference>
<reference evidence="1 2" key="1">
    <citation type="submission" date="2016-10" db="EMBL/GenBank/DDBJ databases">
        <authorList>
            <person name="de Groot N.N."/>
        </authorList>
    </citation>
    <scope>NUCLEOTIDE SEQUENCE [LARGE SCALE GENOMIC DNA]</scope>
    <source>
        <strain evidence="1 2">CGMCC 4.3510</strain>
    </source>
</reference>
<dbReference type="GO" id="GO:0005524">
    <property type="term" value="F:ATP binding"/>
    <property type="evidence" value="ECO:0007669"/>
    <property type="project" value="UniProtKB-KW"/>
</dbReference>
<dbReference type="STRING" id="380248.SAMN05216251_13537"/>
<organism evidence="1 2">
    <name type="scientific">Actinacidiphila alni</name>
    <dbReference type="NCBI Taxonomy" id="380248"/>
    <lineage>
        <taxon>Bacteria</taxon>
        <taxon>Bacillati</taxon>
        <taxon>Actinomycetota</taxon>
        <taxon>Actinomycetes</taxon>
        <taxon>Kitasatosporales</taxon>
        <taxon>Streptomycetaceae</taxon>
        <taxon>Actinacidiphila</taxon>
    </lineage>
</organism>
<evidence type="ECO:0000313" key="1">
    <source>
        <dbReference type="EMBL" id="SFF90138.1"/>
    </source>
</evidence>
<keyword evidence="1" id="KW-0067">ATP-binding</keyword>
<proteinExistence type="predicted"/>
<keyword evidence="2" id="KW-1185">Reference proteome</keyword>
<gene>
    <name evidence="1" type="ORF">SAMN05216251_13537</name>
</gene>